<name>A0A1J9TGJ5_9BACI</name>
<sequence length="353" mass="40038">MQIVKKSLSLIIMLVLSITSFTFYGSSDVQAASNSKRVFLYVGETNNGTIYPKFNTTDIDKFTNVNEFVILPSPHWEVYTDGSNNSYSRALSYIKDTVNTINKSQKPKPVIIGLPGLNSENAPFDKLYPKLQSFINQIDKELGNSVSGFYFNCEYMYNNPGKQFDYNNLMNNRTVKLANDLSYYVKNSLSKRYDFIWAPIYSNAENIAADTIKRVGFVTNRTNIFDEVLLQPNYYFNGTGTGISNQAPASNLQGVKYSIQKQQVTFRDGNPAAIKLSNNTTRIGVQMEIDGKISWGDPSNNLSASTFQNRYQQYVNAYQTFVGIYPISYYGAEKIHIFNTNVINSINHFYNKN</sequence>
<evidence type="ECO:0000313" key="2">
    <source>
        <dbReference type="EMBL" id="OJD65041.1"/>
    </source>
</evidence>
<dbReference type="RefSeq" id="WP_071757996.1">
    <property type="nucleotide sequence ID" value="NZ_CBCSIO010000029.1"/>
</dbReference>
<dbReference type="AlphaFoldDB" id="A0A1J9TGJ5"/>
<evidence type="ECO:0000313" key="3">
    <source>
        <dbReference type="Proteomes" id="UP000181873"/>
    </source>
</evidence>
<dbReference type="EMBL" id="MAOE01000077">
    <property type="protein sequence ID" value="OJD65041.1"/>
    <property type="molecule type" value="Genomic_DNA"/>
</dbReference>
<comment type="caution">
    <text evidence="2">The sequence shown here is derived from an EMBL/GenBank/DDBJ whole genome shotgun (WGS) entry which is preliminary data.</text>
</comment>
<organism evidence="2 3">
    <name type="scientific">Bacillus albus</name>
    <dbReference type="NCBI Taxonomy" id="2026189"/>
    <lineage>
        <taxon>Bacteria</taxon>
        <taxon>Bacillati</taxon>
        <taxon>Bacillota</taxon>
        <taxon>Bacilli</taxon>
        <taxon>Bacillales</taxon>
        <taxon>Bacillaceae</taxon>
        <taxon>Bacillus</taxon>
        <taxon>Bacillus cereus group</taxon>
    </lineage>
</organism>
<reference evidence="2 3" key="1">
    <citation type="submission" date="2016-06" db="EMBL/GenBank/DDBJ databases">
        <title>First insights into the genetic diversity and population structure of in the Bacillus cereus group bacteria from diverse marine environments.</title>
        <authorList>
            <person name="Liu Y."/>
            <person name="Lai Q."/>
            <person name="Shao Z."/>
        </authorList>
    </citation>
    <scope>NUCLEOTIDE SEQUENCE [LARGE SCALE GENOMIC DNA]</scope>
    <source>
        <strain evidence="2 3">N35-10-2</strain>
    </source>
</reference>
<gene>
    <name evidence="2" type="ORF">BAU25_01170</name>
</gene>
<evidence type="ECO:0000256" key="1">
    <source>
        <dbReference type="SAM" id="SignalP"/>
    </source>
</evidence>
<feature type="chain" id="PRO_5009657932" description="DUF4855 domain-containing protein" evidence="1">
    <location>
        <begin position="32"/>
        <end position="353"/>
    </location>
</feature>
<keyword evidence="1" id="KW-0732">Signal</keyword>
<accession>A0A1J9TGJ5</accession>
<dbReference type="Proteomes" id="UP000181873">
    <property type="component" value="Unassembled WGS sequence"/>
</dbReference>
<proteinExistence type="predicted"/>
<feature type="signal peptide" evidence="1">
    <location>
        <begin position="1"/>
        <end position="31"/>
    </location>
</feature>
<evidence type="ECO:0008006" key="4">
    <source>
        <dbReference type="Google" id="ProtNLM"/>
    </source>
</evidence>
<protein>
    <recommendedName>
        <fullName evidence="4">DUF4855 domain-containing protein</fullName>
    </recommendedName>
</protein>